<evidence type="ECO:0000256" key="1">
    <source>
        <dbReference type="ARBA" id="ARBA00008061"/>
    </source>
</evidence>
<dbReference type="InterPro" id="IPR056300">
    <property type="entry name" value="SusG-like_C"/>
</dbReference>
<dbReference type="GO" id="GO:0043169">
    <property type="term" value="F:cation binding"/>
    <property type="evidence" value="ECO:0007669"/>
    <property type="project" value="InterPro"/>
</dbReference>
<dbReference type="GO" id="GO:0004556">
    <property type="term" value="F:alpha-amylase activity"/>
    <property type="evidence" value="ECO:0007669"/>
    <property type="project" value="UniProtKB-UniRule"/>
</dbReference>
<dbReference type="GO" id="GO:0009313">
    <property type="term" value="P:oligosaccharide catabolic process"/>
    <property type="evidence" value="ECO:0007669"/>
    <property type="project" value="TreeGrafter"/>
</dbReference>
<dbReference type="STRING" id="1235795.C812_03308"/>
<sequence>MQTPSPLRRLKLRQNGSAVPMFRPLLPPLLRIPVLLLILLPMLLNGCTDKPSSNGAASEPQDYSNATTTNSSPNDPAGGNPAASDTVDTQPSTVFYEIFVRSFADSNGDGIGDFKGLTSKLDYLNDGNPDTDTDLGIGGIWLMPINPSPSYHGYDVTNYRDIHPDYGTMDDFRTFLNEAHKRGIKVIMDLVVNHTSKEHPWFTEAAADPNSPYRDWYVWAEEQGRKVSGTSAAGSGNPWHNLNGSHYLGIFWEGMPDLNLDNPEVRNEMIKTGQFWLEQGVDGFRLDAAKHIYEDLLTDKSQETTNKNVAWWQEFRSGLNEVKPDAYLVGEIWDPSAALISSYLDRALDSGFNFSLAETILSSVKNEKDANIPYTLERTHKLYSEKSGGSFVDATFLTNHDQNRVMTQLEGDVPHAKMAASLLLTLPGNPFIYYGEEIGMFGAKPDELIREPMRWTPDDSEGQTTWEPAVNNAGIQGLSVSEQTGDPTSLLSHYRQLIRMRNEIPALKDGAIQEYATDQPGITAFVRLTKDQAVLVAHNLTGHELTVSLDPNQADGKSFTKLLAQTSEGASLSGNTLTLPAYSTVVLE</sequence>
<dbReference type="SUPFAM" id="SSF51445">
    <property type="entry name" value="(Trans)glycosidases"/>
    <property type="match status" value="1"/>
</dbReference>
<comment type="similarity">
    <text evidence="1 4">Belongs to the glycosyl hydrolase 13 family.</text>
</comment>
<protein>
    <recommendedName>
        <fullName evidence="5">Alpha-amylase</fullName>
        <ecNumber evidence="5">3.2.1.1</ecNumber>
    </recommendedName>
</protein>
<organism evidence="8 9">
    <name type="scientific">Paenibacillus barengoltzii G22</name>
    <dbReference type="NCBI Taxonomy" id="1235795"/>
    <lineage>
        <taxon>Bacteria</taxon>
        <taxon>Bacillati</taxon>
        <taxon>Bacillota</taxon>
        <taxon>Bacilli</taxon>
        <taxon>Bacillales</taxon>
        <taxon>Paenibacillaceae</taxon>
        <taxon>Paenibacillus</taxon>
    </lineage>
</organism>
<dbReference type="InterPro" id="IPR006047">
    <property type="entry name" value="GH13_cat_dom"/>
</dbReference>
<evidence type="ECO:0000259" key="7">
    <source>
        <dbReference type="SMART" id="SM00642"/>
    </source>
</evidence>
<evidence type="ECO:0000256" key="2">
    <source>
        <dbReference type="ARBA" id="ARBA00022801"/>
    </source>
</evidence>
<dbReference type="InterPro" id="IPR045857">
    <property type="entry name" value="O16G_dom_2"/>
</dbReference>
<dbReference type="Pfam" id="PF00128">
    <property type="entry name" value="Alpha-amylase"/>
    <property type="match status" value="1"/>
</dbReference>
<dbReference type="PANTHER" id="PTHR10357">
    <property type="entry name" value="ALPHA-AMYLASE FAMILY MEMBER"/>
    <property type="match status" value="1"/>
</dbReference>
<dbReference type="InterPro" id="IPR013780">
    <property type="entry name" value="Glyco_hydro_b"/>
</dbReference>
<evidence type="ECO:0000256" key="6">
    <source>
        <dbReference type="SAM" id="MobiDB-lite"/>
    </source>
</evidence>
<evidence type="ECO:0000256" key="3">
    <source>
        <dbReference type="ARBA" id="ARBA00023295"/>
    </source>
</evidence>
<gene>
    <name evidence="8" type="ORF">C812_03308</name>
</gene>
<dbReference type="PRINTS" id="PR00110">
    <property type="entry name" value="ALPHAAMYLASE"/>
</dbReference>
<comment type="catalytic activity">
    <reaction evidence="5">
        <text>Endohydrolysis of (1-&gt;4)-alpha-D-glucosidic linkages in polysaccharides containing three or more (1-&gt;4)-alpha-linked D-glucose units.</text>
        <dbReference type="EC" id="3.2.1.1"/>
    </reaction>
</comment>
<feature type="region of interest" description="Disordered" evidence="6">
    <location>
        <begin position="51"/>
        <end position="87"/>
    </location>
</feature>
<dbReference type="EMBL" id="ASSZ01000029">
    <property type="protein sequence ID" value="EOS54533.1"/>
    <property type="molecule type" value="Genomic_DNA"/>
</dbReference>
<dbReference type="SMART" id="SM00642">
    <property type="entry name" value="Aamy"/>
    <property type="match status" value="1"/>
</dbReference>
<dbReference type="PANTHER" id="PTHR10357:SF179">
    <property type="entry name" value="NEUTRAL AND BASIC AMINO ACID TRANSPORT PROTEIN RBAT"/>
    <property type="match status" value="1"/>
</dbReference>
<dbReference type="AlphaFoldDB" id="R9L7I5"/>
<dbReference type="InterPro" id="IPR017853">
    <property type="entry name" value="GH"/>
</dbReference>
<dbReference type="CDD" id="cd11316">
    <property type="entry name" value="AmyAc_bac2_AmyA"/>
    <property type="match status" value="1"/>
</dbReference>
<evidence type="ECO:0000256" key="5">
    <source>
        <dbReference type="RuleBase" id="RU361134"/>
    </source>
</evidence>
<dbReference type="Proteomes" id="UP000019598">
    <property type="component" value="Unassembled WGS sequence"/>
</dbReference>
<accession>R9L7I5</accession>
<dbReference type="Pfam" id="PF23915">
    <property type="entry name" value="SusG_C"/>
    <property type="match status" value="1"/>
</dbReference>
<feature type="domain" description="Glycosyl hydrolase family 13 catalytic" evidence="7">
    <location>
        <begin position="97"/>
        <end position="501"/>
    </location>
</feature>
<name>R9L7I5_9BACL</name>
<dbReference type="Gene3D" id="3.20.20.80">
    <property type="entry name" value="Glycosidases"/>
    <property type="match status" value="1"/>
</dbReference>
<evidence type="ECO:0000256" key="4">
    <source>
        <dbReference type="RuleBase" id="RU003615"/>
    </source>
</evidence>
<dbReference type="PATRIC" id="fig|1235795.3.peg.3278"/>
<reference evidence="8 9" key="1">
    <citation type="submission" date="2013-04" db="EMBL/GenBank/DDBJ databases">
        <title>The Genome Sequence of Paenibacillus barengoltzii G22.</title>
        <authorList>
            <consortium name="The Broad Institute Genomics Platform"/>
            <consortium name="The Broad Institute Genome Sequencing Center for Infectious Disease"/>
            <person name="Earl A."/>
            <person name="Xavier R."/>
            <person name="Elson C."/>
            <person name="Duck W."/>
            <person name="Walker B."/>
            <person name="Young S."/>
            <person name="Zeng Q."/>
            <person name="Gargeya S."/>
            <person name="Fitzgerald M."/>
            <person name="Haas B."/>
            <person name="Abouelleil A."/>
            <person name="Allen A.W."/>
            <person name="Alvarado L."/>
            <person name="Arachchi H.M."/>
            <person name="Berlin A.M."/>
            <person name="Chapman S.B."/>
            <person name="Gainer-Dewar J."/>
            <person name="Goldberg J."/>
            <person name="Griggs A."/>
            <person name="Gujja S."/>
            <person name="Hansen M."/>
            <person name="Howarth C."/>
            <person name="Imamovic A."/>
            <person name="Ireland A."/>
            <person name="Larimer J."/>
            <person name="McCowan C."/>
            <person name="Murphy C."/>
            <person name="Pearson M."/>
            <person name="Poon T.W."/>
            <person name="Priest M."/>
            <person name="Roberts A."/>
            <person name="Saif S."/>
            <person name="Shea T."/>
            <person name="Sisk P."/>
            <person name="Sykes S."/>
            <person name="Wortman J."/>
            <person name="Nusbaum C."/>
            <person name="Birren B."/>
        </authorList>
    </citation>
    <scope>NUCLEOTIDE SEQUENCE [LARGE SCALE GENOMIC DNA]</scope>
    <source>
        <strain evidence="8 9">G22</strain>
    </source>
</reference>
<dbReference type="SUPFAM" id="SSF51011">
    <property type="entry name" value="Glycosyl hydrolase domain"/>
    <property type="match status" value="1"/>
</dbReference>
<dbReference type="Gene3D" id="3.90.400.10">
    <property type="entry name" value="Oligo-1,6-glucosidase, Domain 2"/>
    <property type="match status" value="1"/>
</dbReference>
<proteinExistence type="inferred from homology"/>
<dbReference type="EC" id="3.2.1.1" evidence="5"/>
<comment type="caution">
    <text evidence="8">The sequence shown here is derived from an EMBL/GenBank/DDBJ whole genome shotgun (WGS) entry which is preliminary data.</text>
</comment>
<dbReference type="InterPro" id="IPR006046">
    <property type="entry name" value="Alpha_amylase"/>
</dbReference>
<evidence type="ECO:0000313" key="9">
    <source>
        <dbReference type="Proteomes" id="UP000019598"/>
    </source>
</evidence>
<keyword evidence="2 5" id="KW-0378">Hydrolase</keyword>
<dbReference type="Gene3D" id="2.60.40.1180">
    <property type="entry name" value="Golgi alpha-mannosidase II"/>
    <property type="match status" value="1"/>
</dbReference>
<dbReference type="HOGENOM" id="CLU_006462_2_4_9"/>
<evidence type="ECO:0000313" key="8">
    <source>
        <dbReference type="EMBL" id="EOS54533.1"/>
    </source>
</evidence>
<keyword evidence="3 5" id="KW-0326">Glycosidase</keyword>
<keyword evidence="5" id="KW-0119">Carbohydrate metabolism</keyword>
<feature type="compositionally biased region" description="Polar residues" evidence="6">
    <location>
        <begin position="51"/>
        <end position="74"/>
    </location>
</feature>